<evidence type="ECO:0000256" key="1">
    <source>
        <dbReference type="ARBA" id="ARBA00001946"/>
    </source>
</evidence>
<dbReference type="SUPFAM" id="SSF55785">
    <property type="entry name" value="PYP-like sensor domain (PAS domain)"/>
    <property type="match status" value="2"/>
</dbReference>
<dbReference type="Gene3D" id="3.30.70.270">
    <property type="match status" value="1"/>
</dbReference>
<dbReference type="PANTHER" id="PTHR44757:SF2">
    <property type="entry name" value="BIOFILM ARCHITECTURE MAINTENANCE PROTEIN MBAA"/>
    <property type="match status" value="1"/>
</dbReference>
<dbReference type="CDD" id="cd01949">
    <property type="entry name" value="GGDEF"/>
    <property type="match status" value="1"/>
</dbReference>
<dbReference type="SUPFAM" id="SSF55781">
    <property type="entry name" value="GAF domain-like"/>
    <property type="match status" value="1"/>
</dbReference>
<dbReference type="InterPro" id="IPR000014">
    <property type="entry name" value="PAS"/>
</dbReference>
<dbReference type="InterPro" id="IPR035965">
    <property type="entry name" value="PAS-like_dom_sf"/>
</dbReference>
<dbReference type="GO" id="GO:0003824">
    <property type="term" value="F:catalytic activity"/>
    <property type="evidence" value="ECO:0007669"/>
    <property type="project" value="UniProtKB-ARBA"/>
</dbReference>
<dbReference type="FunFam" id="3.30.70.270:FF:000001">
    <property type="entry name" value="Diguanylate cyclase domain protein"/>
    <property type="match status" value="1"/>
</dbReference>
<dbReference type="InterPro" id="IPR029016">
    <property type="entry name" value="GAF-like_dom_sf"/>
</dbReference>
<dbReference type="InterPro" id="IPR052155">
    <property type="entry name" value="Biofilm_reg_signaling"/>
</dbReference>
<comment type="cofactor">
    <cofactor evidence="1">
        <name>Mg(2+)</name>
        <dbReference type="ChEBI" id="CHEBI:18420"/>
    </cofactor>
</comment>
<organism evidence="4 5">
    <name type="scientific">Vibrio eleionomae</name>
    <dbReference type="NCBI Taxonomy" id="2653505"/>
    <lineage>
        <taxon>Bacteria</taxon>
        <taxon>Pseudomonadati</taxon>
        <taxon>Pseudomonadota</taxon>
        <taxon>Gammaproteobacteria</taxon>
        <taxon>Vibrionales</taxon>
        <taxon>Vibrionaceae</taxon>
        <taxon>Vibrio</taxon>
    </lineage>
</organism>
<dbReference type="Gene3D" id="3.30.450.40">
    <property type="match status" value="1"/>
</dbReference>
<feature type="domain" description="PAC" evidence="2">
    <location>
        <begin position="260"/>
        <end position="311"/>
    </location>
</feature>
<evidence type="ECO:0000313" key="5">
    <source>
        <dbReference type="Proteomes" id="UP000462621"/>
    </source>
</evidence>
<dbReference type="AlphaFoldDB" id="A0A7X4LQM7"/>
<dbReference type="InterPro" id="IPR000160">
    <property type="entry name" value="GGDEF_dom"/>
</dbReference>
<dbReference type="PROSITE" id="PS50113">
    <property type="entry name" value="PAC"/>
    <property type="match status" value="1"/>
</dbReference>
<gene>
    <name evidence="4" type="ORF">F9817_23390</name>
</gene>
<evidence type="ECO:0000313" key="4">
    <source>
        <dbReference type="EMBL" id="MZI96132.1"/>
    </source>
</evidence>
<proteinExistence type="predicted"/>
<dbReference type="RefSeq" id="WP_161158624.1">
    <property type="nucleotide sequence ID" value="NZ_WEKT01000103.1"/>
</dbReference>
<keyword evidence="5" id="KW-1185">Reference proteome</keyword>
<dbReference type="Pfam" id="PF00990">
    <property type="entry name" value="GGDEF"/>
    <property type="match status" value="1"/>
</dbReference>
<dbReference type="InterPro" id="IPR000700">
    <property type="entry name" value="PAS-assoc_C"/>
</dbReference>
<sequence length="616" mass="70192">MVAEMTVCTSTRTTDEHLTALAQLVKNEVRDVSELNALVEIIADVFAADRVSVSICLNQADRLISCYPTQKISLPDLHVLNNCVLEQHDLLFIRDIASDTQWSHAANMIGHTPLTRYVGIPITLSDVPVGVLGIFNPDSTVTNNAFSRVRLFALSIEGMLLAKVHAYQTEQTKLKLEQQQKICDREARLLHEVEDISGVGAWEYDVNEQQLFWTKKTREIHGVDSSYVPDLESANTFYPVEYRHVIDEKIQHAIKTHSNWNYELPFTRSDGKELWVNISGRTIYKNGSLYRLIGGFENISDRRKKDSRLRESERLQSEKSNELSTIITNMTQGVAVFGPDFRLKYWNQQYVDILPRDPVRMQLGTSFREILDDVLAQDYSDHAADDIFLQMKKYFCHNETMQITYTLANRRIVSSLYSPLPEGGWVTTVEDVTEREEAAKKITYAAHHDTLTELANRTLFNTTLNEALHEVKFEASRTQYVLMLLDLDGFKSVNDTYGHIIGDEILKHASSRLLNSVREQDLVARFGGDEFAILLSGSTDMLGCAERVAQDILISIQQPYRIDDLRIEIGISIGISMVRHQDSTLSDVIHRSDTALYNVKRNGKNDYLIYSEEQTI</sequence>
<dbReference type="NCBIfam" id="TIGR00229">
    <property type="entry name" value="sensory_box"/>
    <property type="match status" value="1"/>
</dbReference>
<dbReference type="EMBL" id="WEKT01000103">
    <property type="protein sequence ID" value="MZI96132.1"/>
    <property type="molecule type" value="Genomic_DNA"/>
</dbReference>
<accession>A0A7X4LQM7</accession>
<dbReference type="SMART" id="SM00267">
    <property type="entry name" value="GGDEF"/>
    <property type="match status" value="1"/>
</dbReference>
<dbReference type="NCBIfam" id="TIGR00254">
    <property type="entry name" value="GGDEF"/>
    <property type="match status" value="1"/>
</dbReference>
<dbReference type="Pfam" id="PF12860">
    <property type="entry name" value="PAS_7"/>
    <property type="match status" value="1"/>
</dbReference>
<evidence type="ECO:0000259" key="3">
    <source>
        <dbReference type="PROSITE" id="PS50887"/>
    </source>
</evidence>
<dbReference type="InterPro" id="IPR029787">
    <property type="entry name" value="Nucleotide_cyclase"/>
</dbReference>
<feature type="domain" description="GGDEF" evidence="3">
    <location>
        <begin position="478"/>
        <end position="612"/>
    </location>
</feature>
<reference evidence="4 5" key="1">
    <citation type="submission" date="2019-10" db="EMBL/GenBank/DDBJ databases">
        <title>Vibrio sp. nov. isolated from a shrimp pond.</title>
        <authorList>
            <person name="Gomez-Gil B."/>
            <person name="Enciso-Ibarra J."/>
            <person name="Enciso-Ibarra K."/>
            <person name="Bolan-Mejia C."/>
        </authorList>
    </citation>
    <scope>NUCLEOTIDE SEQUENCE [LARGE SCALE GENOMIC DNA]</scope>
    <source>
        <strain evidence="4 5">CAIM 722</strain>
    </source>
</reference>
<protein>
    <submittedName>
        <fullName evidence="4">Diguanylate cyclase</fullName>
    </submittedName>
</protein>
<dbReference type="InterPro" id="IPR013655">
    <property type="entry name" value="PAS_fold_3"/>
</dbReference>
<dbReference type="PANTHER" id="PTHR44757">
    <property type="entry name" value="DIGUANYLATE CYCLASE DGCP"/>
    <property type="match status" value="1"/>
</dbReference>
<dbReference type="SUPFAM" id="SSF55073">
    <property type="entry name" value="Nucleotide cyclase"/>
    <property type="match status" value="1"/>
</dbReference>
<evidence type="ECO:0000259" key="2">
    <source>
        <dbReference type="PROSITE" id="PS50113"/>
    </source>
</evidence>
<dbReference type="PROSITE" id="PS50887">
    <property type="entry name" value="GGDEF"/>
    <property type="match status" value="1"/>
</dbReference>
<comment type="caution">
    <text evidence="4">The sequence shown here is derived from an EMBL/GenBank/DDBJ whole genome shotgun (WGS) entry which is preliminary data.</text>
</comment>
<dbReference type="Pfam" id="PF08447">
    <property type="entry name" value="PAS_3"/>
    <property type="match status" value="1"/>
</dbReference>
<dbReference type="Gene3D" id="3.30.450.20">
    <property type="entry name" value="PAS domain"/>
    <property type="match status" value="2"/>
</dbReference>
<dbReference type="Proteomes" id="UP000462621">
    <property type="component" value="Unassembled WGS sequence"/>
</dbReference>
<dbReference type="InterPro" id="IPR043128">
    <property type="entry name" value="Rev_trsase/Diguanyl_cyclase"/>
</dbReference>
<name>A0A7X4LQM7_9VIBR</name>